<evidence type="ECO:0000313" key="2">
    <source>
        <dbReference type="EMBL" id="MBW0548516.1"/>
    </source>
</evidence>
<proteinExistence type="predicted"/>
<dbReference type="Proteomes" id="UP000765509">
    <property type="component" value="Unassembled WGS sequence"/>
</dbReference>
<sequence>MAKCINGKRKLIRSHNKIEINSRIEAFHHRNNETDDANIQKREYRNSTPEKNFTPDKEFRTTSQIKIVGPRHPTIIDLNVDKLNILPYQRRIKAYINRQEETHKTYRKALSSIQKEEWTTSINKEL</sequence>
<dbReference type="OrthoDB" id="3059824at2759"/>
<evidence type="ECO:0000256" key="1">
    <source>
        <dbReference type="SAM" id="MobiDB-lite"/>
    </source>
</evidence>
<reference evidence="2" key="1">
    <citation type="submission" date="2021-03" db="EMBL/GenBank/DDBJ databases">
        <title>Draft genome sequence of rust myrtle Austropuccinia psidii MF-1, a brazilian biotype.</title>
        <authorList>
            <person name="Quecine M.C."/>
            <person name="Pachon D.M.R."/>
            <person name="Bonatelli M.L."/>
            <person name="Correr F.H."/>
            <person name="Franceschini L.M."/>
            <person name="Leite T.F."/>
            <person name="Margarido G.R.A."/>
            <person name="Almeida C.A."/>
            <person name="Ferrarezi J.A."/>
            <person name="Labate C.A."/>
        </authorList>
    </citation>
    <scope>NUCLEOTIDE SEQUENCE</scope>
    <source>
        <strain evidence="2">MF-1</strain>
    </source>
</reference>
<evidence type="ECO:0000313" key="3">
    <source>
        <dbReference type="Proteomes" id="UP000765509"/>
    </source>
</evidence>
<name>A0A9Q3IR53_9BASI</name>
<gene>
    <name evidence="2" type="ORF">O181_088231</name>
</gene>
<feature type="region of interest" description="Disordered" evidence="1">
    <location>
        <begin position="29"/>
        <end position="57"/>
    </location>
</feature>
<organism evidence="2 3">
    <name type="scientific">Austropuccinia psidii MF-1</name>
    <dbReference type="NCBI Taxonomy" id="1389203"/>
    <lineage>
        <taxon>Eukaryota</taxon>
        <taxon>Fungi</taxon>
        <taxon>Dikarya</taxon>
        <taxon>Basidiomycota</taxon>
        <taxon>Pucciniomycotina</taxon>
        <taxon>Pucciniomycetes</taxon>
        <taxon>Pucciniales</taxon>
        <taxon>Sphaerophragmiaceae</taxon>
        <taxon>Austropuccinia</taxon>
    </lineage>
</organism>
<feature type="compositionally biased region" description="Basic and acidic residues" evidence="1">
    <location>
        <begin position="29"/>
        <end position="45"/>
    </location>
</feature>
<keyword evidence="3" id="KW-1185">Reference proteome</keyword>
<dbReference type="AlphaFoldDB" id="A0A9Q3IR53"/>
<accession>A0A9Q3IR53</accession>
<dbReference type="EMBL" id="AVOT02053733">
    <property type="protein sequence ID" value="MBW0548516.1"/>
    <property type="molecule type" value="Genomic_DNA"/>
</dbReference>
<comment type="caution">
    <text evidence="2">The sequence shown here is derived from an EMBL/GenBank/DDBJ whole genome shotgun (WGS) entry which is preliminary data.</text>
</comment>
<protein>
    <submittedName>
        <fullName evidence="2">Uncharacterized protein</fullName>
    </submittedName>
</protein>